<dbReference type="PANTHER" id="PTHR24279:SF120">
    <property type="entry name" value="CYTOCHROME P450"/>
    <property type="match status" value="1"/>
</dbReference>
<evidence type="ECO:0000256" key="6">
    <source>
        <dbReference type="ARBA" id="ARBA00023004"/>
    </source>
</evidence>
<proteinExistence type="inferred from homology"/>
<dbReference type="GO" id="GO:0005506">
    <property type="term" value="F:iron ion binding"/>
    <property type="evidence" value="ECO:0007669"/>
    <property type="project" value="InterPro"/>
</dbReference>
<evidence type="ECO:0000256" key="7">
    <source>
        <dbReference type="ARBA" id="ARBA00023033"/>
    </source>
</evidence>
<comment type="similarity">
    <text evidence="2">Belongs to the cytochrome P450 family.</text>
</comment>
<keyword evidence="5" id="KW-0560">Oxidoreductase</keyword>
<evidence type="ECO:0000256" key="4">
    <source>
        <dbReference type="ARBA" id="ARBA00022723"/>
    </source>
</evidence>
<sequence length="365" mass="42238">MKAISMFRRCLSTPTLSQVKKLEPPGPKFEDLPSYNAYDPERMHLLWEDLSKQYGPVFQVKNSSEPSMYFLSDVQDIHKMFKVTAKNPIRPFFESYRVVRERNENNFFEQGKLGLMCQHGEEWWRVRSKVQVHTNKPQTIATYIPKMDDIGKEFVERMAKLRNENNELPDDFIKELYKWALEIMALVSLNKRIGGFEGSEDSKKLTEAADKIMANIAECEYGDKSWRHTPTAAFNTLKENHDFWIRYTESEVNKCYEELLSNKPDGSKPLNVMESMLLTPGLSRKDVIITMMDFVMAAIDTTAQTVAFTLYSLASNPQQQKRLQQEIDSIGGDAEDGLTSSQMANIPFLPNRFLKKHFDCFPQVH</sequence>
<protein>
    <recommendedName>
        <fullName evidence="10">Cytochrome P450</fullName>
    </recommendedName>
</protein>
<dbReference type="AlphaFoldDB" id="A0AAV2R2L1"/>
<keyword evidence="9" id="KW-1185">Reference proteome</keyword>
<dbReference type="InterPro" id="IPR036396">
    <property type="entry name" value="Cyt_P450_sf"/>
</dbReference>
<evidence type="ECO:0000313" key="8">
    <source>
        <dbReference type="EMBL" id="CAL4105879.1"/>
    </source>
</evidence>
<name>A0AAV2R2L1_MEGNR</name>
<dbReference type="PANTHER" id="PTHR24279">
    <property type="entry name" value="CYTOCHROME P450"/>
    <property type="match status" value="1"/>
</dbReference>
<dbReference type="Gene3D" id="1.10.630.10">
    <property type="entry name" value="Cytochrome P450"/>
    <property type="match status" value="1"/>
</dbReference>
<dbReference type="SUPFAM" id="SSF48264">
    <property type="entry name" value="Cytochrome P450"/>
    <property type="match status" value="1"/>
</dbReference>
<dbReference type="InterPro" id="IPR050479">
    <property type="entry name" value="CYP11_CYP27_families"/>
</dbReference>
<dbReference type="EMBL" id="CAXKWB010012896">
    <property type="protein sequence ID" value="CAL4105879.1"/>
    <property type="molecule type" value="Genomic_DNA"/>
</dbReference>
<dbReference type="GO" id="GO:0016705">
    <property type="term" value="F:oxidoreductase activity, acting on paired donors, with incorporation or reduction of molecular oxygen"/>
    <property type="evidence" value="ECO:0007669"/>
    <property type="project" value="InterPro"/>
</dbReference>
<evidence type="ECO:0000256" key="5">
    <source>
        <dbReference type="ARBA" id="ARBA00023002"/>
    </source>
</evidence>
<dbReference type="GO" id="GO:0020037">
    <property type="term" value="F:heme binding"/>
    <property type="evidence" value="ECO:0007669"/>
    <property type="project" value="InterPro"/>
</dbReference>
<dbReference type="PRINTS" id="PR00463">
    <property type="entry name" value="EP450I"/>
</dbReference>
<comment type="caution">
    <text evidence="8">The sequence shown here is derived from an EMBL/GenBank/DDBJ whole genome shotgun (WGS) entry which is preliminary data.</text>
</comment>
<gene>
    <name evidence="8" type="ORF">MNOR_LOCUS18199</name>
</gene>
<evidence type="ECO:0000256" key="1">
    <source>
        <dbReference type="ARBA" id="ARBA00001971"/>
    </source>
</evidence>
<accession>A0AAV2R2L1</accession>
<dbReference type="GO" id="GO:0004497">
    <property type="term" value="F:monooxygenase activity"/>
    <property type="evidence" value="ECO:0007669"/>
    <property type="project" value="UniProtKB-KW"/>
</dbReference>
<evidence type="ECO:0000256" key="2">
    <source>
        <dbReference type="ARBA" id="ARBA00010617"/>
    </source>
</evidence>
<evidence type="ECO:0000313" key="9">
    <source>
        <dbReference type="Proteomes" id="UP001497623"/>
    </source>
</evidence>
<keyword evidence="4" id="KW-0479">Metal-binding</keyword>
<evidence type="ECO:0008006" key="10">
    <source>
        <dbReference type="Google" id="ProtNLM"/>
    </source>
</evidence>
<evidence type="ECO:0000256" key="3">
    <source>
        <dbReference type="ARBA" id="ARBA00022617"/>
    </source>
</evidence>
<reference evidence="8 9" key="1">
    <citation type="submission" date="2024-05" db="EMBL/GenBank/DDBJ databases">
        <authorList>
            <person name="Wallberg A."/>
        </authorList>
    </citation>
    <scope>NUCLEOTIDE SEQUENCE [LARGE SCALE GENOMIC DNA]</scope>
</reference>
<dbReference type="InterPro" id="IPR002401">
    <property type="entry name" value="Cyt_P450_E_grp-I"/>
</dbReference>
<organism evidence="8 9">
    <name type="scientific">Meganyctiphanes norvegica</name>
    <name type="common">Northern krill</name>
    <name type="synonym">Thysanopoda norvegica</name>
    <dbReference type="NCBI Taxonomy" id="48144"/>
    <lineage>
        <taxon>Eukaryota</taxon>
        <taxon>Metazoa</taxon>
        <taxon>Ecdysozoa</taxon>
        <taxon>Arthropoda</taxon>
        <taxon>Crustacea</taxon>
        <taxon>Multicrustacea</taxon>
        <taxon>Malacostraca</taxon>
        <taxon>Eumalacostraca</taxon>
        <taxon>Eucarida</taxon>
        <taxon>Euphausiacea</taxon>
        <taxon>Euphausiidae</taxon>
        <taxon>Meganyctiphanes</taxon>
    </lineage>
</organism>
<dbReference type="Pfam" id="PF00067">
    <property type="entry name" value="p450"/>
    <property type="match status" value="1"/>
</dbReference>
<dbReference type="InterPro" id="IPR001128">
    <property type="entry name" value="Cyt_P450"/>
</dbReference>
<keyword evidence="6" id="KW-0408">Iron</keyword>
<keyword evidence="3" id="KW-0349">Heme</keyword>
<dbReference type="Proteomes" id="UP001497623">
    <property type="component" value="Unassembled WGS sequence"/>
</dbReference>
<comment type="cofactor">
    <cofactor evidence="1">
        <name>heme</name>
        <dbReference type="ChEBI" id="CHEBI:30413"/>
    </cofactor>
</comment>
<keyword evidence="7" id="KW-0503">Monooxygenase</keyword>